<keyword evidence="1" id="KW-0472">Membrane</keyword>
<keyword evidence="3" id="KW-1185">Reference proteome</keyword>
<dbReference type="AlphaFoldDB" id="A0A921NV00"/>
<sequence>MPEKHSGPGIASFIISLVASMAMFVLIGIAGVLEVSTPGGMDEDSPAAVLIGLCMFLLLGLELLAAGLGVAGVLQQARRRVFAVLGLVISTGTMLFTLFLMMVGLMA</sequence>
<gene>
    <name evidence="2" type="ORF">CR938_08870</name>
</gene>
<name>A0A921NV00_9GAMM</name>
<comment type="caution">
    <text evidence="2">The sequence shown here is derived from an EMBL/GenBank/DDBJ whole genome shotgun (WGS) entry which is preliminary data.</text>
</comment>
<accession>A0A921NV00</accession>
<protein>
    <submittedName>
        <fullName evidence="2">Uncharacterized protein</fullName>
    </submittedName>
</protein>
<keyword evidence="1" id="KW-1133">Transmembrane helix</keyword>
<proteinExistence type="predicted"/>
<organism evidence="2 3">
    <name type="scientific">Pseudoxanthomonas taiwanensis</name>
    <dbReference type="NCBI Taxonomy" id="176598"/>
    <lineage>
        <taxon>Bacteria</taxon>
        <taxon>Pseudomonadati</taxon>
        <taxon>Pseudomonadota</taxon>
        <taxon>Gammaproteobacteria</taxon>
        <taxon>Lysobacterales</taxon>
        <taxon>Lysobacteraceae</taxon>
        <taxon>Pseudoxanthomonas</taxon>
    </lineage>
</organism>
<evidence type="ECO:0000313" key="3">
    <source>
        <dbReference type="Proteomes" id="UP000717981"/>
    </source>
</evidence>
<feature type="transmembrane region" description="Helical" evidence="1">
    <location>
        <begin position="47"/>
        <end position="74"/>
    </location>
</feature>
<dbReference type="Proteomes" id="UP000717981">
    <property type="component" value="Unassembled WGS sequence"/>
</dbReference>
<reference evidence="2" key="1">
    <citation type="submission" date="2017-10" db="EMBL/GenBank/DDBJ databases">
        <title>Whole genome sequencing of members of genus Pseudoxanthomonas.</title>
        <authorList>
            <person name="Kumar S."/>
            <person name="Bansal K."/>
            <person name="Kaur A."/>
            <person name="Patil P."/>
            <person name="Sharma S."/>
            <person name="Patil P.B."/>
        </authorList>
    </citation>
    <scope>NUCLEOTIDE SEQUENCE</scope>
    <source>
        <strain evidence="2">DSM 22914</strain>
    </source>
</reference>
<evidence type="ECO:0000256" key="1">
    <source>
        <dbReference type="SAM" id="Phobius"/>
    </source>
</evidence>
<evidence type="ECO:0000313" key="2">
    <source>
        <dbReference type="EMBL" id="KAF1688700.1"/>
    </source>
</evidence>
<dbReference type="OrthoDB" id="7029557at2"/>
<dbReference type="EMBL" id="PDWK01000039">
    <property type="protein sequence ID" value="KAF1688700.1"/>
    <property type="molecule type" value="Genomic_DNA"/>
</dbReference>
<feature type="transmembrane region" description="Helical" evidence="1">
    <location>
        <begin position="81"/>
        <end position="106"/>
    </location>
</feature>
<keyword evidence="1" id="KW-0812">Transmembrane</keyword>
<feature type="transmembrane region" description="Helical" evidence="1">
    <location>
        <begin position="12"/>
        <end position="35"/>
    </location>
</feature>